<dbReference type="AlphaFoldDB" id="A0A6J8CC33"/>
<evidence type="ECO:0000256" key="3">
    <source>
        <dbReference type="ARBA" id="ARBA00022692"/>
    </source>
</evidence>
<evidence type="ECO:0000256" key="5">
    <source>
        <dbReference type="ARBA" id="ARBA00022989"/>
    </source>
</evidence>
<comment type="subcellular location">
    <subcellularLocation>
        <location evidence="1">Golgi apparatus membrane</location>
        <topology evidence="1">Single-pass type I membrane protein</topology>
    </subcellularLocation>
</comment>
<keyword evidence="3 9" id="KW-0812">Transmembrane</keyword>
<protein>
    <recommendedName>
        <fullName evidence="13">Transmembrane protein 59</fullName>
    </recommendedName>
</protein>
<evidence type="ECO:0000256" key="7">
    <source>
        <dbReference type="ARBA" id="ARBA00023136"/>
    </source>
</evidence>
<evidence type="ECO:0000256" key="10">
    <source>
        <dbReference type="SAM" id="SignalP"/>
    </source>
</evidence>
<evidence type="ECO:0000313" key="11">
    <source>
        <dbReference type="EMBL" id="CAC5393998.1"/>
    </source>
</evidence>
<evidence type="ECO:0000256" key="4">
    <source>
        <dbReference type="ARBA" id="ARBA00022729"/>
    </source>
</evidence>
<evidence type="ECO:0008006" key="13">
    <source>
        <dbReference type="Google" id="ProtNLM"/>
    </source>
</evidence>
<evidence type="ECO:0000256" key="8">
    <source>
        <dbReference type="ARBA" id="ARBA00023180"/>
    </source>
</evidence>
<evidence type="ECO:0000313" key="12">
    <source>
        <dbReference type="Proteomes" id="UP000507470"/>
    </source>
</evidence>
<comment type="similarity">
    <text evidence="2">Belongs to the TMEM59 family.</text>
</comment>
<accession>A0A6J8CC33</accession>
<keyword evidence="8" id="KW-0325">Glycoprotein</keyword>
<proteinExistence type="inferred from homology"/>
<evidence type="ECO:0000256" key="1">
    <source>
        <dbReference type="ARBA" id="ARBA00004614"/>
    </source>
</evidence>
<organism evidence="11 12">
    <name type="scientific">Mytilus coruscus</name>
    <name type="common">Sea mussel</name>
    <dbReference type="NCBI Taxonomy" id="42192"/>
    <lineage>
        <taxon>Eukaryota</taxon>
        <taxon>Metazoa</taxon>
        <taxon>Spiralia</taxon>
        <taxon>Lophotrochozoa</taxon>
        <taxon>Mollusca</taxon>
        <taxon>Bivalvia</taxon>
        <taxon>Autobranchia</taxon>
        <taxon>Pteriomorphia</taxon>
        <taxon>Mytilida</taxon>
        <taxon>Mytiloidea</taxon>
        <taxon>Mytilidae</taxon>
        <taxon>Mytilinae</taxon>
        <taxon>Mytilus</taxon>
    </lineage>
</organism>
<feature type="signal peptide" evidence="10">
    <location>
        <begin position="1"/>
        <end position="21"/>
    </location>
</feature>
<evidence type="ECO:0000256" key="2">
    <source>
        <dbReference type="ARBA" id="ARBA00009643"/>
    </source>
</evidence>
<dbReference type="PANTHER" id="PTHR28652:SF2">
    <property type="entry name" value="TRANSMEMBRANE PROTEIN 59-LIKE PROTEIN"/>
    <property type="match status" value="1"/>
</dbReference>
<keyword evidence="12" id="KW-1185">Reference proteome</keyword>
<sequence>MAAIRIHELLFIFTLLSFASATGVFDRVLDDITTCSDKCSNTYTPHTFEKSYLVDVCKRGCRFFTIMEFIYNHDNLNMTMKGCTSSCEEAYNTTDEENTCIFGCKNQVPQLKKFNFDEDPMDMMNIQFINPFMYVHNMYSNMVDKVLNGLSVRWSFYMRSGDGSVIVVKSEPQFTPEFDSIETDDDYNTAHYLETNLEEVDRSATPVIKRSQIMPREDGTQFAYNVNGDNTASNDWLTCVSKKTGLSRVFLSMLLFMSAMMMIWLCLTAMVTAPDQRVNGNNQRLSINGDLEHIKQMKALGMEISYPQVISDDAGPLPVKVKVQRL</sequence>
<keyword evidence="5 9" id="KW-1133">Transmembrane helix</keyword>
<dbReference type="PANTHER" id="PTHR28652">
    <property type="entry name" value="TRANSMEMBRANE PROTEIN 59-LIKE PROTEIN"/>
    <property type="match status" value="1"/>
</dbReference>
<dbReference type="OrthoDB" id="6371519at2759"/>
<dbReference type="EMBL" id="CACVKT020005246">
    <property type="protein sequence ID" value="CAC5393998.1"/>
    <property type="molecule type" value="Genomic_DNA"/>
</dbReference>
<keyword evidence="7 9" id="KW-0472">Membrane</keyword>
<keyword evidence="6" id="KW-0333">Golgi apparatus</keyword>
<dbReference type="Pfam" id="PF12280">
    <property type="entry name" value="BSMAP"/>
    <property type="match status" value="1"/>
</dbReference>
<evidence type="ECO:0000256" key="9">
    <source>
        <dbReference type="SAM" id="Phobius"/>
    </source>
</evidence>
<evidence type="ECO:0000256" key="6">
    <source>
        <dbReference type="ARBA" id="ARBA00023034"/>
    </source>
</evidence>
<feature type="transmembrane region" description="Helical" evidence="9">
    <location>
        <begin position="249"/>
        <end position="273"/>
    </location>
</feature>
<name>A0A6J8CC33_MYTCO</name>
<feature type="chain" id="PRO_5026859627" description="Transmembrane protein 59" evidence="10">
    <location>
        <begin position="22"/>
        <end position="326"/>
    </location>
</feature>
<gene>
    <name evidence="11" type="ORF">MCOR_28803</name>
</gene>
<keyword evidence="4 10" id="KW-0732">Signal</keyword>
<dbReference type="GO" id="GO:0000139">
    <property type="term" value="C:Golgi membrane"/>
    <property type="evidence" value="ECO:0007669"/>
    <property type="project" value="UniProtKB-SubCell"/>
</dbReference>
<dbReference type="InterPro" id="IPR022065">
    <property type="entry name" value="Uncharacterised_TMEM59"/>
</dbReference>
<reference evidence="11 12" key="1">
    <citation type="submission" date="2020-06" db="EMBL/GenBank/DDBJ databases">
        <authorList>
            <person name="Li R."/>
            <person name="Bekaert M."/>
        </authorList>
    </citation>
    <scope>NUCLEOTIDE SEQUENCE [LARGE SCALE GENOMIC DNA]</scope>
    <source>
        <strain evidence="12">wild</strain>
    </source>
</reference>
<dbReference type="Proteomes" id="UP000507470">
    <property type="component" value="Unassembled WGS sequence"/>
</dbReference>